<protein>
    <recommendedName>
        <fullName evidence="10">M18 family aminopeptidase</fullName>
        <ecNumber evidence="10">3.4.11.-</ecNumber>
    </recommendedName>
</protein>
<sequence>MPDRDELFYTRKNAYDTISEEEKAQINAYCEDYKGFLDSAKTERESVNKAISLAESAGFVPYERGAQLAPGKKIYKIVHGKALMLAVIGKTPLSGGVNIAGAHVDSPRLDLKQNPLYEDGELAFFKTHYYGGIKKYQWVTLPLSLHGIAVKKDGTCVDVVIGEAPGDPIFMITDLLPHLDKDQAKKTLGEAFSGENLNILIGSRPTGGEKDTDRVKHTILQILNEKYGIVEEDFLSAELEAVPAAGARDIGFDRTMIGAYGQDDRSCAYAALRALLDIGTPEKTAVCVLADKEEVGSDGVSGMQSAVFENFMEDLCDTQNVKLRHCFENSFCLSADVCNAFDPNFPDVSEKRNAAKFNYGMGILKYTGARGKSGSSDASAEIVARLRKLFGDKGVVWQMSELGKVDQGGGGTIAKYMANRNIDTIDAGVPVLSMHAPYEVTSKLDCYMTYKGIKAVYDEK</sequence>
<comment type="cofactor">
    <cofactor evidence="1 10">
        <name>Zn(2+)</name>
        <dbReference type="ChEBI" id="CHEBI:29105"/>
    </cofactor>
</comment>
<dbReference type="FunFam" id="2.30.250.10:FF:000006">
    <property type="entry name" value="Probable M18 family aminopeptidase 1"/>
    <property type="match status" value="1"/>
</dbReference>
<dbReference type="SUPFAM" id="SSF101821">
    <property type="entry name" value="Aminopeptidase/glucanase lid domain"/>
    <property type="match status" value="1"/>
</dbReference>
<proteinExistence type="inferred from homology"/>
<name>A0A1M5WU43_9FIRM</name>
<evidence type="ECO:0000256" key="2">
    <source>
        <dbReference type="ARBA" id="ARBA00008290"/>
    </source>
</evidence>
<dbReference type="Proteomes" id="UP000183995">
    <property type="component" value="Unassembled WGS sequence"/>
</dbReference>
<dbReference type="PANTHER" id="PTHR28570:SF2">
    <property type="entry name" value="M18 FAMILY AMINOPEPTIDASE 1-RELATED"/>
    <property type="match status" value="1"/>
</dbReference>
<evidence type="ECO:0000256" key="7">
    <source>
        <dbReference type="ARBA" id="ARBA00022833"/>
    </source>
</evidence>
<keyword evidence="8 9" id="KW-0482">Metalloprotease</keyword>
<dbReference type="PANTHER" id="PTHR28570">
    <property type="entry name" value="ASPARTYL AMINOPEPTIDASE"/>
    <property type="match status" value="1"/>
</dbReference>
<dbReference type="Gene3D" id="2.30.250.10">
    <property type="entry name" value="Aminopeptidase i, Domain 2"/>
    <property type="match status" value="1"/>
</dbReference>
<dbReference type="EC" id="3.4.11.-" evidence="10"/>
<keyword evidence="7 9" id="KW-0862">Zinc</keyword>
<accession>A0A1M5WU43</accession>
<evidence type="ECO:0000256" key="10">
    <source>
        <dbReference type="RuleBase" id="RU004387"/>
    </source>
</evidence>
<evidence type="ECO:0000256" key="9">
    <source>
        <dbReference type="RuleBase" id="RU004386"/>
    </source>
</evidence>
<evidence type="ECO:0000256" key="3">
    <source>
        <dbReference type="ARBA" id="ARBA00022438"/>
    </source>
</evidence>
<evidence type="ECO:0000256" key="6">
    <source>
        <dbReference type="ARBA" id="ARBA00022801"/>
    </source>
</evidence>
<dbReference type="Pfam" id="PF02127">
    <property type="entry name" value="Peptidase_M18"/>
    <property type="match status" value="1"/>
</dbReference>
<dbReference type="GO" id="GO:0004177">
    <property type="term" value="F:aminopeptidase activity"/>
    <property type="evidence" value="ECO:0007669"/>
    <property type="project" value="UniProtKB-KW"/>
</dbReference>
<dbReference type="PRINTS" id="PR00932">
    <property type="entry name" value="AMINO1PTASE"/>
</dbReference>
<keyword evidence="3 9" id="KW-0031">Aminopeptidase</keyword>
<evidence type="ECO:0000313" key="12">
    <source>
        <dbReference type="Proteomes" id="UP000183995"/>
    </source>
</evidence>
<comment type="similarity">
    <text evidence="2 9">Belongs to the peptidase M18 family.</text>
</comment>
<reference evidence="11 12" key="1">
    <citation type="submission" date="2016-11" db="EMBL/GenBank/DDBJ databases">
        <authorList>
            <person name="Jaros S."/>
            <person name="Januszkiewicz K."/>
            <person name="Wedrychowicz H."/>
        </authorList>
    </citation>
    <scope>NUCLEOTIDE SEQUENCE [LARGE SCALE GENOMIC DNA]</scope>
    <source>
        <strain evidence="11 12">DSM 10068</strain>
    </source>
</reference>
<dbReference type="SUPFAM" id="SSF53187">
    <property type="entry name" value="Zn-dependent exopeptidases"/>
    <property type="match status" value="1"/>
</dbReference>
<dbReference type="InterPro" id="IPR001948">
    <property type="entry name" value="Peptidase_M18"/>
</dbReference>
<dbReference type="GO" id="GO:0005737">
    <property type="term" value="C:cytoplasm"/>
    <property type="evidence" value="ECO:0007669"/>
    <property type="project" value="UniProtKB-ARBA"/>
</dbReference>
<dbReference type="InterPro" id="IPR023358">
    <property type="entry name" value="Peptidase_M18_dom2"/>
</dbReference>
<dbReference type="NCBIfam" id="NF002600">
    <property type="entry name" value="PRK02256.1"/>
    <property type="match status" value="1"/>
</dbReference>
<keyword evidence="12" id="KW-1185">Reference proteome</keyword>
<evidence type="ECO:0000256" key="5">
    <source>
        <dbReference type="ARBA" id="ARBA00022723"/>
    </source>
</evidence>
<keyword evidence="5 9" id="KW-0479">Metal-binding</keyword>
<dbReference type="RefSeq" id="WP_242941166.1">
    <property type="nucleotide sequence ID" value="NZ_FQXV01000004.1"/>
</dbReference>
<dbReference type="GO" id="GO:0008270">
    <property type="term" value="F:zinc ion binding"/>
    <property type="evidence" value="ECO:0007669"/>
    <property type="project" value="InterPro"/>
</dbReference>
<evidence type="ECO:0000313" key="11">
    <source>
        <dbReference type="EMBL" id="SHH91107.1"/>
    </source>
</evidence>
<keyword evidence="6 9" id="KW-0378">Hydrolase</keyword>
<dbReference type="GO" id="GO:0008237">
    <property type="term" value="F:metallopeptidase activity"/>
    <property type="evidence" value="ECO:0007669"/>
    <property type="project" value="UniProtKB-KW"/>
</dbReference>
<evidence type="ECO:0000256" key="8">
    <source>
        <dbReference type="ARBA" id="ARBA00023049"/>
    </source>
</evidence>
<dbReference type="Gene3D" id="3.40.630.10">
    <property type="entry name" value="Zn peptidases"/>
    <property type="match status" value="1"/>
</dbReference>
<evidence type="ECO:0000256" key="4">
    <source>
        <dbReference type="ARBA" id="ARBA00022670"/>
    </source>
</evidence>
<evidence type="ECO:0000256" key="1">
    <source>
        <dbReference type="ARBA" id="ARBA00001947"/>
    </source>
</evidence>
<gene>
    <name evidence="11" type="ORF">SAMN02745823_01387</name>
</gene>
<keyword evidence="4 9" id="KW-0645">Protease</keyword>
<dbReference type="EMBL" id="FQXV01000004">
    <property type="protein sequence ID" value="SHH91107.1"/>
    <property type="molecule type" value="Genomic_DNA"/>
</dbReference>
<dbReference type="STRING" id="1123282.SAMN02745823_01387"/>
<organism evidence="11 12">
    <name type="scientific">Sporobacter termitidis DSM 10068</name>
    <dbReference type="NCBI Taxonomy" id="1123282"/>
    <lineage>
        <taxon>Bacteria</taxon>
        <taxon>Bacillati</taxon>
        <taxon>Bacillota</taxon>
        <taxon>Clostridia</taxon>
        <taxon>Eubacteriales</taxon>
        <taxon>Oscillospiraceae</taxon>
        <taxon>Sporobacter</taxon>
    </lineage>
</organism>
<dbReference type="AlphaFoldDB" id="A0A1M5WU43"/>
<dbReference type="GO" id="GO:0006508">
    <property type="term" value="P:proteolysis"/>
    <property type="evidence" value="ECO:0007669"/>
    <property type="project" value="UniProtKB-KW"/>
</dbReference>